<reference evidence="6" key="1">
    <citation type="journal article" date="2020" name="mSystems">
        <title>Genome- and Community-Level Interaction Insights into Carbon Utilization and Element Cycling Functions of Hydrothermarchaeota in Hydrothermal Sediment.</title>
        <authorList>
            <person name="Zhou Z."/>
            <person name="Liu Y."/>
            <person name="Xu W."/>
            <person name="Pan J."/>
            <person name="Luo Z.H."/>
            <person name="Li M."/>
        </authorList>
    </citation>
    <scope>NUCLEOTIDE SEQUENCE [LARGE SCALE GENOMIC DNA]</scope>
    <source>
        <strain evidence="6">HyVt-458</strain>
    </source>
</reference>
<name>A0A831RVR9_9GAMM</name>
<dbReference type="InterPro" id="IPR014729">
    <property type="entry name" value="Rossmann-like_a/b/a_fold"/>
</dbReference>
<comment type="subcellular location">
    <subcellularLocation>
        <location evidence="1">Cytoplasm</location>
    </subcellularLocation>
</comment>
<feature type="domain" description="UspA" evidence="5">
    <location>
        <begin position="53"/>
        <end position="195"/>
    </location>
</feature>
<dbReference type="InterPro" id="IPR006015">
    <property type="entry name" value="Universal_stress_UspA"/>
</dbReference>
<comment type="caution">
    <text evidence="6">The sequence shown here is derived from an EMBL/GenBank/DDBJ whole genome shotgun (WGS) entry which is preliminary data.</text>
</comment>
<dbReference type="PANTHER" id="PTHR46268">
    <property type="entry name" value="STRESS RESPONSE PROTEIN NHAX"/>
    <property type="match status" value="1"/>
</dbReference>
<dbReference type="Proteomes" id="UP000886339">
    <property type="component" value="Unassembled WGS sequence"/>
</dbReference>
<dbReference type="PANTHER" id="PTHR46268:SF23">
    <property type="entry name" value="UNIVERSAL STRESS PROTEIN A-RELATED"/>
    <property type="match status" value="1"/>
</dbReference>
<keyword evidence="4" id="KW-0963">Cytoplasm</keyword>
<organism evidence="6">
    <name type="scientific">Thiolapillus brandeum</name>
    <dbReference type="NCBI Taxonomy" id="1076588"/>
    <lineage>
        <taxon>Bacteria</taxon>
        <taxon>Pseudomonadati</taxon>
        <taxon>Pseudomonadota</taxon>
        <taxon>Gammaproteobacteria</taxon>
        <taxon>Chromatiales</taxon>
        <taxon>Sedimenticolaceae</taxon>
        <taxon>Thiolapillus</taxon>
    </lineage>
</organism>
<dbReference type="PRINTS" id="PR01438">
    <property type="entry name" value="UNVRSLSTRESS"/>
</dbReference>
<dbReference type="SUPFAM" id="SSF52402">
    <property type="entry name" value="Adenine nucleotide alpha hydrolases-like"/>
    <property type="match status" value="1"/>
</dbReference>
<dbReference type="GO" id="GO:0005737">
    <property type="term" value="C:cytoplasm"/>
    <property type="evidence" value="ECO:0007669"/>
    <property type="project" value="UniProtKB-SubCell"/>
</dbReference>
<dbReference type="EMBL" id="DRLF01000302">
    <property type="protein sequence ID" value="HEC06922.1"/>
    <property type="molecule type" value="Genomic_DNA"/>
</dbReference>
<evidence type="ECO:0000256" key="1">
    <source>
        <dbReference type="ARBA" id="ARBA00004496"/>
    </source>
</evidence>
<dbReference type="AlphaFoldDB" id="A0A831RVR9"/>
<protein>
    <submittedName>
        <fullName evidence="6">Universal stress protein</fullName>
    </submittedName>
</protein>
<dbReference type="Gene3D" id="3.40.50.620">
    <property type="entry name" value="HUPs"/>
    <property type="match status" value="1"/>
</dbReference>
<comment type="similarity">
    <text evidence="2">Belongs to the universal stress protein A family.</text>
</comment>
<evidence type="ECO:0000313" key="6">
    <source>
        <dbReference type="EMBL" id="HEC06922.1"/>
    </source>
</evidence>
<evidence type="ECO:0000259" key="5">
    <source>
        <dbReference type="Pfam" id="PF00582"/>
    </source>
</evidence>
<accession>A0A831RVR9</accession>
<gene>
    <name evidence="6" type="ORF">ENJ12_08730</name>
</gene>
<dbReference type="Pfam" id="PF00582">
    <property type="entry name" value="Usp"/>
    <property type="match status" value="1"/>
</dbReference>
<comment type="subunit">
    <text evidence="3">Homodimer.</text>
</comment>
<evidence type="ECO:0000256" key="3">
    <source>
        <dbReference type="ARBA" id="ARBA00011738"/>
    </source>
</evidence>
<dbReference type="InterPro" id="IPR006016">
    <property type="entry name" value="UspA"/>
</dbReference>
<evidence type="ECO:0000256" key="2">
    <source>
        <dbReference type="ARBA" id="ARBA00008791"/>
    </source>
</evidence>
<sequence length="198" mass="22058">MAAIGDAFTQTKIRFFYKNSIQDAWDWLREGREDVSSTTEDPVELANRKPDPYRHILVALDFTPHSSHALARALELARLHGSKLSLIHAVENSFYPDLGYDPLMIDPGEFAELDQQIHDQAVLRMEQLAKSLDYADVQHDVLWGTPKSAVLSYAEAQKVDLIVVGSHGRHGIAKLLGSTAVAIVHSARCDVFVVRLAE</sequence>
<proteinExistence type="inferred from homology"/>
<evidence type="ECO:0000256" key="4">
    <source>
        <dbReference type="ARBA" id="ARBA00022490"/>
    </source>
</evidence>